<evidence type="ECO:0000313" key="2">
    <source>
        <dbReference type="Proteomes" id="UP000253782"/>
    </source>
</evidence>
<protein>
    <submittedName>
        <fullName evidence="1">FMN-binding negative transcriptional regulator</fullName>
    </submittedName>
</protein>
<dbReference type="AlphaFoldDB" id="A0A369UTK1"/>
<evidence type="ECO:0000313" key="1">
    <source>
        <dbReference type="EMBL" id="RDD83643.1"/>
    </source>
</evidence>
<accession>A0A369UTK1</accession>
<dbReference type="PANTHER" id="PTHR35802">
    <property type="entry name" value="PROTEASE SYNTHASE AND SPORULATION PROTEIN PAI 2"/>
    <property type="match status" value="1"/>
</dbReference>
<dbReference type="InterPro" id="IPR007396">
    <property type="entry name" value="TR_PAI2-type"/>
</dbReference>
<sequence>MYMPRHFKESRSEVLRSLLRDYPFATMVTTRPMSGLAVNHLPFELIGDSLLHGHVARGNELAQADGAEVLLIFQGPDGYISPNWYPSKHETGREVPTWNYAVAHVYGRLRTIEDKSWLRHLLETLSDRHEANQPTPWRVADAPADHIDKMLGAIVGLEIAIERIEGKFKLSQNHPAPNRDGVVQGLRQRDDRRDAELADMMTTIEGLRHDD</sequence>
<gene>
    <name evidence="1" type="ORF">DVJ77_03455</name>
</gene>
<dbReference type="SUPFAM" id="SSF50475">
    <property type="entry name" value="FMN-binding split barrel"/>
    <property type="match status" value="1"/>
</dbReference>
<proteinExistence type="predicted"/>
<keyword evidence="2" id="KW-1185">Reference proteome</keyword>
<dbReference type="RefSeq" id="WP_114844034.1">
    <property type="nucleotide sequence ID" value="NZ_JBHSPE010000001.1"/>
</dbReference>
<dbReference type="PIRSF" id="PIRSF010372">
    <property type="entry name" value="PaiB"/>
    <property type="match status" value="1"/>
</dbReference>
<name>A0A369UTK1_9GAMM</name>
<dbReference type="OrthoDB" id="9794948at2"/>
<dbReference type="Proteomes" id="UP000253782">
    <property type="component" value="Unassembled WGS sequence"/>
</dbReference>
<reference evidence="1 2" key="1">
    <citation type="submission" date="2018-07" db="EMBL/GenBank/DDBJ databases">
        <title>Dyella tabacisoli L4-6T, whole genome shotgun sequence.</title>
        <authorList>
            <person name="Zhou X.-K."/>
            <person name="Li W.-J."/>
            <person name="Duan Y.-Q."/>
        </authorList>
    </citation>
    <scope>NUCLEOTIDE SEQUENCE [LARGE SCALE GENOMIC DNA]</scope>
    <source>
        <strain evidence="1 2">L4-6</strain>
    </source>
</reference>
<dbReference type="PANTHER" id="PTHR35802:SF1">
    <property type="entry name" value="PROTEASE SYNTHASE AND SPORULATION PROTEIN PAI 2"/>
    <property type="match status" value="1"/>
</dbReference>
<dbReference type="Pfam" id="PF04299">
    <property type="entry name" value="FMN_bind_2"/>
    <property type="match status" value="1"/>
</dbReference>
<dbReference type="EMBL" id="QQAH01000001">
    <property type="protein sequence ID" value="RDD83643.1"/>
    <property type="molecule type" value="Genomic_DNA"/>
</dbReference>
<dbReference type="InterPro" id="IPR012349">
    <property type="entry name" value="Split_barrel_FMN-bd"/>
</dbReference>
<organism evidence="1 2">
    <name type="scientific">Dyella tabacisoli</name>
    <dbReference type="NCBI Taxonomy" id="2282381"/>
    <lineage>
        <taxon>Bacteria</taxon>
        <taxon>Pseudomonadati</taxon>
        <taxon>Pseudomonadota</taxon>
        <taxon>Gammaproteobacteria</taxon>
        <taxon>Lysobacterales</taxon>
        <taxon>Rhodanobacteraceae</taxon>
        <taxon>Dyella</taxon>
    </lineage>
</organism>
<dbReference type="Gene3D" id="2.30.110.10">
    <property type="entry name" value="Electron Transport, Fmn-binding Protein, Chain A"/>
    <property type="match status" value="1"/>
</dbReference>
<comment type="caution">
    <text evidence="1">The sequence shown here is derived from an EMBL/GenBank/DDBJ whole genome shotgun (WGS) entry which is preliminary data.</text>
</comment>